<organism evidence="2 3">
    <name type="scientific">Sparus aurata</name>
    <name type="common">Gilthead sea bream</name>
    <dbReference type="NCBI Taxonomy" id="8175"/>
    <lineage>
        <taxon>Eukaryota</taxon>
        <taxon>Metazoa</taxon>
        <taxon>Chordata</taxon>
        <taxon>Craniata</taxon>
        <taxon>Vertebrata</taxon>
        <taxon>Euteleostomi</taxon>
        <taxon>Actinopterygii</taxon>
        <taxon>Neopterygii</taxon>
        <taxon>Teleostei</taxon>
        <taxon>Neoteleostei</taxon>
        <taxon>Acanthomorphata</taxon>
        <taxon>Eupercaria</taxon>
        <taxon>Spariformes</taxon>
        <taxon>Sparidae</taxon>
        <taxon>Sparus</taxon>
    </lineage>
</organism>
<keyword evidence="3" id="KW-1185">Reference proteome</keyword>
<evidence type="ECO:0000313" key="3">
    <source>
        <dbReference type="Proteomes" id="UP000472265"/>
    </source>
</evidence>
<accession>A0A671TVU6</accession>
<dbReference type="InParanoid" id="A0A671TVU6"/>
<protein>
    <submittedName>
        <fullName evidence="2">Uncharacterized protein</fullName>
    </submittedName>
</protein>
<feature type="transmembrane region" description="Helical" evidence="1">
    <location>
        <begin position="95"/>
        <end position="112"/>
    </location>
</feature>
<dbReference type="AlphaFoldDB" id="A0A671TVU6"/>
<reference evidence="2" key="1">
    <citation type="submission" date="2021-04" db="EMBL/GenBank/DDBJ databases">
        <authorList>
            <consortium name="Wellcome Sanger Institute Data Sharing"/>
        </authorList>
    </citation>
    <scope>NUCLEOTIDE SEQUENCE [LARGE SCALE GENOMIC DNA]</scope>
</reference>
<proteinExistence type="predicted"/>
<dbReference type="Ensembl" id="ENSSAUT00010005163.1">
    <property type="protein sequence ID" value="ENSSAUP00010004782.1"/>
    <property type="gene ID" value="ENSSAUG00010002451.1"/>
</dbReference>
<evidence type="ECO:0000256" key="1">
    <source>
        <dbReference type="SAM" id="Phobius"/>
    </source>
</evidence>
<keyword evidence="1" id="KW-0472">Membrane</keyword>
<keyword evidence="1" id="KW-1133">Transmembrane helix</keyword>
<keyword evidence="1" id="KW-0812">Transmembrane</keyword>
<reference evidence="2" key="3">
    <citation type="submission" date="2025-09" db="UniProtKB">
        <authorList>
            <consortium name="Ensembl"/>
        </authorList>
    </citation>
    <scope>IDENTIFICATION</scope>
</reference>
<sequence length="114" mass="13666">MHTQTPKHKQPAVMAHTLNDEPYGIQAFMYEPETEWEISWRPLPLWSCSDTDNYQHVSTVRPRLLDNPTFSHKFHRKKPCPVFESIRYMLIILKFRHIFVDVSLMILFFLHLTP</sequence>
<evidence type="ECO:0000313" key="2">
    <source>
        <dbReference type="Ensembl" id="ENSSAUP00010004782.1"/>
    </source>
</evidence>
<dbReference type="Proteomes" id="UP000472265">
    <property type="component" value="Chromosome 3"/>
</dbReference>
<name>A0A671TVU6_SPAAU</name>
<reference evidence="2" key="2">
    <citation type="submission" date="2025-08" db="UniProtKB">
        <authorList>
            <consortium name="Ensembl"/>
        </authorList>
    </citation>
    <scope>IDENTIFICATION</scope>
</reference>